<dbReference type="Proteomes" id="UP000007073">
    <property type="component" value="Chromosome"/>
</dbReference>
<evidence type="ECO:0000256" key="8">
    <source>
        <dbReference type="SAM" id="MobiDB-lite"/>
    </source>
</evidence>
<evidence type="ECO:0000256" key="7">
    <source>
        <dbReference type="PROSITE-ProRule" id="PRU00169"/>
    </source>
</evidence>
<dbReference type="PROSITE" id="PS50109">
    <property type="entry name" value="HIS_KIN"/>
    <property type="match status" value="1"/>
</dbReference>
<dbReference type="Gene3D" id="2.30.30.40">
    <property type="entry name" value="SH3 Domains"/>
    <property type="match status" value="1"/>
</dbReference>
<dbReference type="InterPro" id="IPR001789">
    <property type="entry name" value="Sig_transdc_resp-reg_receiver"/>
</dbReference>
<dbReference type="Gene3D" id="1.20.120.160">
    <property type="entry name" value="HPT domain"/>
    <property type="match status" value="1"/>
</dbReference>
<proteinExistence type="predicted"/>
<dbReference type="InterPro" id="IPR051315">
    <property type="entry name" value="Bact_Chemotaxis_CheA"/>
</dbReference>
<dbReference type="Gene3D" id="3.30.565.10">
    <property type="entry name" value="Histidine kinase-like ATPase, C-terminal domain"/>
    <property type="match status" value="1"/>
</dbReference>
<dbReference type="InterPro" id="IPR036890">
    <property type="entry name" value="HATPase_C_sf"/>
</dbReference>
<dbReference type="SUPFAM" id="SSF52172">
    <property type="entry name" value="CheY-like"/>
    <property type="match status" value="1"/>
</dbReference>
<dbReference type="eggNOG" id="COG2198">
    <property type="taxonomic scope" value="Bacteria"/>
</dbReference>
<feature type="domain" description="CheW-like" evidence="11">
    <location>
        <begin position="502"/>
        <end position="639"/>
    </location>
</feature>
<organism evidence="13 14">
    <name type="scientific">Geobacter metallireducens (strain ATCC 53774 / DSM 7210 / GS-15)</name>
    <dbReference type="NCBI Taxonomy" id="269799"/>
    <lineage>
        <taxon>Bacteria</taxon>
        <taxon>Pseudomonadati</taxon>
        <taxon>Thermodesulfobacteriota</taxon>
        <taxon>Desulfuromonadia</taxon>
        <taxon>Geobacterales</taxon>
        <taxon>Geobacteraceae</taxon>
        <taxon>Geobacter</taxon>
    </lineage>
</organism>
<gene>
    <name evidence="13" type="primary">cheAY40H-2</name>
    <name evidence="13" type="ordered locus">Gmet_2710</name>
</gene>
<dbReference type="InterPro" id="IPR036641">
    <property type="entry name" value="HPT_dom_sf"/>
</dbReference>
<dbReference type="PROSITE" id="PS50851">
    <property type="entry name" value="CHEW"/>
    <property type="match status" value="1"/>
</dbReference>
<dbReference type="InterPro" id="IPR005467">
    <property type="entry name" value="His_kinase_dom"/>
</dbReference>
<name>Q39S46_GEOMG</name>
<dbReference type="Pfam" id="PF01627">
    <property type="entry name" value="Hpt"/>
    <property type="match status" value="1"/>
</dbReference>
<dbReference type="InterPro" id="IPR036061">
    <property type="entry name" value="CheW-like_dom_sf"/>
</dbReference>
<dbReference type="AlphaFoldDB" id="Q39S46"/>
<keyword evidence="14" id="KW-1185">Reference proteome</keyword>
<evidence type="ECO:0000256" key="1">
    <source>
        <dbReference type="ARBA" id="ARBA00000085"/>
    </source>
</evidence>
<evidence type="ECO:0000259" key="9">
    <source>
        <dbReference type="PROSITE" id="PS50109"/>
    </source>
</evidence>
<dbReference type="InterPro" id="IPR002545">
    <property type="entry name" value="CheW-lke_dom"/>
</dbReference>
<keyword evidence="4" id="KW-0808">Transferase</keyword>
<dbReference type="SMART" id="SM00260">
    <property type="entry name" value="CheW"/>
    <property type="match status" value="1"/>
</dbReference>
<dbReference type="SUPFAM" id="SSF50341">
    <property type="entry name" value="CheW-like"/>
    <property type="match status" value="1"/>
</dbReference>
<dbReference type="eggNOG" id="COG0745">
    <property type="taxonomic scope" value="Bacteria"/>
</dbReference>
<dbReference type="Gene3D" id="3.40.50.2300">
    <property type="match status" value="1"/>
</dbReference>
<keyword evidence="3 7" id="KW-0597">Phosphoprotein</keyword>
<dbReference type="eggNOG" id="COG0643">
    <property type="taxonomic scope" value="Bacteria"/>
</dbReference>
<feature type="domain" description="Histidine kinase" evidence="9">
    <location>
        <begin position="296"/>
        <end position="500"/>
    </location>
</feature>
<dbReference type="SUPFAM" id="SSF47226">
    <property type="entry name" value="Histidine-containing phosphotransfer domain, HPT domain"/>
    <property type="match status" value="1"/>
</dbReference>
<accession>Q39S46</accession>
<reference evidence="13 14" key="2">
    <citation type="journal article" date="2009" name="BMC Microbiol.">
        <title>The genome sequence of Geobacter metallireducens: features of metabolism, physiology and regulation common and dissimilar to Geobacter sulfurreducens.</title>
        <authorList>
            <person name="Aklujkar M."/>
            <person name="Krushkal J."/>
            <person name="DiBartolo G."/>
            <person name="Lapidus A."/>
            <person name="Land M.L."/>
            <person name="Lovley D.R."/>
        </authorList>
    </citation>
    <scope>NUCLEOTIDE SEQUENCE [LARGE SCALE GENOMIC DNA]</scope>
    <source>
        <strain evidence="14">ATCC 53774 / DSM 7210 / GS-15</strain>
    </source>
</reference>
<evidence type="ECO:0000313" key="13">
    <source>
        <dbReference type="EMBL" id="ABB32928.1"/>
    </source>
</evidence>
<dbReference type="InterPro" id="IPR008207">
    <property type="entry name" value="Sig_transdc_His_kin_Hpt_dom"/>
</dbReference>
<dbReference type="PANTHER" id="PTHR43395">
    <property type="entry name" value="SENSOR HISTIDINE KINASE CHEA"/>
    <property type="match status" value="1"/>
</dbReference>
<dbReference type="PROSITE" id="PS50894">
    <property type="entry name" value="HPT"/>
    <property type="match status" value="1"/>
</dbReference>
<dbReference type="Pfam" id="PF01584">
    <property type="entry name" value="CheW"/>
    <property type="match status" value="1"/>
</dbReference>
<dbReference type="InterPro" id="IPR004358">
    <property type="entry name" value="Sig_transdc_His_kin-like_C"/>
</dbReference>
<evidence type="ECO:0000259" key="12">
    <source>
        <dbReference type="PROSITE" id="PS50894"/>
    </source>
</evidence>
<dbReference type="InterPro" id="IPR003594">
    <property type="entry name" value="HATPase_dom"/>
</dbReference>
<dbReference type="Pfam" id="PF02518">
    <property type="entry name" value="HATPase_c"/>
    <property type="match status" value="1"/>
</dbReference>
<keyword evidence="5 13" id="KW-0418">Kinase</keyword>
<evidence type="ECO:0000256" key="2">
    <source>
        <dbReference type="ARBA" id="ARBA00012438"/>
    </source>
</evidence>
<feature type="modified residue" description="Phosphohistidine" evidence="6">
    <location>
        <position position="74"/>
    </location>
</feature>
<dbReference type="KEGG" id="gme:Gmet_2710"/>
<dbReference type="GO" id="GO:0000155">
    <property type="term" value="F:phosphorelay sensor kinase activity"/>
    <property type="evidence" value="ECO:0007669"/>
    <property type="project" value="UniProtKB-ARBA"/>
</dbReference>
<dbReference type="PROSITE" id="PS50110">
    <property type="entry name" value="RESPONSE_REGULATORY"/>
    <property type="match status" value="1"/>
</dbReference>
<dbReference type="GO" id="GO:0006935">
    <property type="term" value="P:chemotaxis"/>
    <property type="evidence" value="ECO:0007669"/>
    <property type="project" value="InterPro"/>
</dbReference>
<reference evidence="13 14" key="1">
    <citation type="submission" date="2005-10" db="EMBL/GenBank/DDBJ databases">
        <title>Complete sequence of Geobacter metallireducens GS-15.</title>
        <authorList>
            <consortium name="US DOE Joint Genome Institute"/>
            <person name="Copeland A."/>
            <person name="Lucas S."/>
            <person name="Lapidus A."/>
            <person name="Barry K."/>
            <person name="Detter J.C."/>
            <person name="Glavina T."/>
            <person name="Hammon N."/>
            <person name="Israni S."/>
            <person name="Pitluck S."/>
            <person name="Di Bartolo G."/>
            <person name="Chain P."/>
            <person name="Schmutz J."/>
            <person name="Larimer F."/>
            <person name="Land M."/>
            <person name="Kyrpides N."/>
            <person name="Ivanova N."/>
            <person name="Richardson P."/>
        </authorList>
    </citation>
    <scope>NUCLEOTIDE SEQUENCE [LARGE SCALE GENOMIC DNA]</scope>
    <source>
        <strain evidence="14">ATCC 53774 / DSM 7210 / GS-15</strain>
    </source>
</reference>
<evidence type="ECO:0000256" key="6">
    <source>
        <dbReference type="PROSITE-ProRule" id="PRU00110"/>
    </source>
</evidence>
<dbReference type="EC" id="2.7.13.3" evidence="2"/>
<sequence>MYSPVRRRASAHRHWSPLHGTPMDKDFLKKLLATFAVESRERLDAISTTLVELEQSSSPARELELIEALFRETHSLKGAARSVNAASIEAVSHALENLFSAMKRREVEPVPELFDLLHTAVDTIGGLLPSLETGPSTTEKERLKEVVFRLHQAQRGTLPPRPPAPAPPPEQEEPSQAGKATAPQTVRIATEKLDTLLHQTEGMLTAKLAAAQRAKELRGELQALALWEKEWKKLLPSLRRLRRELKSGANSGTASEGSDAPTRKLLEFLDWNQVVVKMTRYRLSRLTRGAEHDLMHLGDMVESLLGDVREALMLPFSSLLSLLPKLVRDLSRDRGKEVELVVEGEAIEIDRRVLEEMKDPFVHLVRNCIDHGIERPAERERQGKPPRGRIAITVALSDNKRVEIVIADDGAGINVIRLQEAAVKLGLVSLEGAEQDEGQDPLSLIFASGLSTSPVIDDISGRGLGLAIVRDKVERLGGTIAVESEAGLGTTFRITLPLTLSTFRGVLVRAGGHLFVLPTTDVERVARKGRTAIATVENRETIELDGRTLSFARLSDVLELPRTERGDGDGEHLSFFVLPTEHGGIAFGVDEVVGEQEVTVKGLGPQLRRVRNIAGATVLGSGKVAPILNSSDLVKSAVRVAGAGTVTGYAPPAEEAAPRSILVVEDSITARTLLKNILEAAGYRVKTAVDGVDALTLLGTEDFDLVVSDVDMPRMNGFELTGRIRESRQLAELPVVLVTSLDSREDRERGVDAGANAYIVKSSFDQSNLLDAIRRLI</sequence>
<feature type="modified residue" description="4-aspartylphosphate" evidence="7">
    <location>
        <position position="709"/>
    </location>
</feature>
<feature type="domain" description="Response regulatory" evidence="10">
    <location>
        <begin position="660"/>
        <end position="776"/>
    </location>
</feature>
<feature type="domain" description="HPt" evidence="12">
    <location>
        <begin position="24"/>
        <end position="131"/>
    </location>
</feature>
<protein>
    <recommendedName>
        <fullName evidence="2">histidine kinase</fullName>
        <ecNumber evidence="2">2.7.13.3</ecNumber>
    </recommendedName>
</protein>
<dbReference type="SUPFAM" id="SSF55874">
    <property type="entry name" value="ATPase domain of HSP90 chaperone/DNA topoisomerase II/histidine kinase"/>
    <property type="match status" value="1"/>
</dbReference>
<evidence type="ECO:0000256" key="4">
    <source>
        <dbReference type="ARBA" id="ARBA00022679"/>
    </source>
</evidence>
<comment type="catalytic activity">
    <reaction evidence="1">
        <text>ATP + protein L-histidine = ADP + protein N-phospho-L-histidine.</text>
        <dbReference type="EC" id="2.7.13.3"/>
    </reaction>
</comment>
<dbReference type="HOGENOM" id="CLU_000650_2_1_7"/>
<feature type="compositionally biased region" description="Pro residues" evidence="8">
    <location>
        <begin position="159"/>
        <end position="169"/>
    </location>
</feature>
<feature type="region of interest" description="Disordered" evidence="8">
    <location>
        <begin position="152"/>
        <end position="183"/>
    </location>
</feature>
<evidence type="ECO:0000259" key="11">
    <source>
        <dbReference type="PROSITE" id="PS50851"/>
    </source>
</evidence>
<dbReference type="InterPro" id="IPR011006">
    <property type="entry name" value="CheY-like_superfamily"/>
</dbReference>
<dbReference type="SMART" id="SM00387">
    <property type="entry name" value="HATPase_c"/>
    <property type="match status" value="1"/>
</dbReference>
<dbReference type="PANTHER" id="PTHR43395:SF1">
    <property type="entry name" value="CHEMOTAXIS PROTEIN CHEA"/>
    <property type="match status" value="1"/>
</dbReference>
<dbReference type="Pfam" id="PF00072">
    <property type="entry name" value="Response_reg"/>
    <property type="match status" value="1"/>
</dbReference>
<dbReference type="PRINTS" id="PR00344">
    <property type="entry name" value="BCTRLSENSOR"/>
</dbReference>
<evidence type="ECO:0000256" key="5">
    <source>
        <dbReference type="ARBA" id="ARBA00022777"/>
    </source>
</evidence>
<evidence type="ECO:0000259" key="10">
    <source>
        <dbReference type="PROSITE" id="PS50110"/>
    </source>
</evidence>
<evidence type="ECO:0000313" key="14">
    <source>
        <dbReference type="Proteomes" id="UP000007073"/>
    </source>
</evidence>
<evidence type="ECO:0000256" key="3">
    <source>
        <dbReference type="ARBA" id="ARBA00022553"/>
    </source>
</evidence>
<dbReference type="SMART" id="SM00073">
    <property type="entry name" value="HPT"/>
    <property type="match status" value="1"/>
</dbReference>
<dbReference type="CDD" id="cd00088">
    <property type="entry name" value="HPT"/>
    <property type="match status" value="1"/>
</dbReference>
<dbReference type="STRING" id="269799.Gmet_2710"/>
<dbReference type="EMBL" id="CP000148">
    <property type="protein sequence ID" value="ABB32928.1"/>
    <property type="molecule type" value="Genomic_DNA"/>
</dbReference>
<dbReference type="FunFam" id="3.30.565.10:FF:000016">
    <property type="entry name" value="Chemotaxis protein CheA, putative"/>
    <property type="match status" value="1"/>
</dbReference>
<dbReference type="SMART" id="SM00448">
    <property type="entry name" value="REC"/>
    <property type="match status" value="1"/>
</dbReference>